<proteinExistence type="predicted"/>
<geneLocation type="plasmid" evidence="1 2">
    <name>pAb134-05</name>
</geneLocation>
<protein>
    <recommendedName>
        <fullName evidence="3">Phage tail protein (Tail_P2_I)</fullName>
    </recommendedName>
</protein>
<sequence length="369" mass="40715">MIDQILPTHTSKFTRTLENMGAKRMEKVAPYIDAIGMKWNSPQPRLMPHLIEETGLGMLSPYVDNVYELYEQGLQWLRVRGMPVAVYQGLGFIGYNGSLETTPRRRRKWHWEQLSLDALPASEDDLPRISGVVGLSVSARTHFSRGYNGYDFRAVELSQSKSGNAILSSHSGARVGDVPTKWSFGTTHEFQKVLTDAEKQEVGVFVDTSSGGVSWEELAAPWDEIQTPWADLGIGAKLRVMARQTAGLGGYMGFYRADGSLIGARRFKVLHQVAPGTTYKVGSEQIAPSDQGQRVYVEALTGFGDGADEECASCALLLGATPKPHLPRGKLWLLPDQIETPFAAVAEQALMTDLRLTKRTRVKVLLSFA</sequence>
<keyword evidence="1" id="KW-0614">Plasmid</keyword>
<accession>A0ABX8AVZ1</accession>
<dbReference type="Proteomes" id="UP000680706">
    <property type="component" value="Plasmid pAb134-05"/>
</dbReference>
<dbReference type="EMBL" id="CP074131">
    <property type="protein sequence ID" value="QUS59208.1"/>
    <property type="molecule type" value="Genomic_DNA"/>
</dbReference>
<reference evidence="1 2" key="1">
    <citation type="journal article" date="2021" name="Angew. Chem. Int. Ed. Engl.">
        <title>A novel family of nonribosomal peptides modulate collective behavior in Pseudovibrio bacteria isolated from marine sponges.</title>
        <authorList>
            <person name="Ioca L.P."/>
            <person name="Dai Y."/>
            <person name="Kunakom S."/>
            <person name="Diaz-Espinosa J."/>
            <person name="Krunic A."/>
            <person name="Crnkovic C.M."/>
            <person name="Orjala J."/>
            <person name="Sanchez L.M."/>
            <person name="Ferreira A.G."/>
            <person name="Berlinck R.G.S."/>
            <person name="Eustaquio A.S."/>
        </authorList>
    </citation>
    <scope>NUCLEOTIDE SEQUENCE [LARGE SCALE GENOMIC DNA]</scope>
    <source>
        <strain evidence="1 2">Ab134</strain>
        <plasmid evidence="1 2">pAb134-05</plasmid>
    </source>
</reference>
<gene>
    <name evidence="1" type="ORF">KGB56_26865</name>
</gene>
<dbReference type="RefSeq" id="WP_075699212.1">
    <property type="nucleotide sequence ID" value="NZ_CP074131.1"/>
</dbReference>
<evidence type="ECO:0008006" key="3">
    <source>
        <dbReference type="Google" id="ProtNLM"/>
    </source>
</evidence>
<keyword evidence="2" id="KW-1185">Reference proteome</keyword>
<organism evidence="1 2">
    <name type="scientific">Pseudovibrio brasiliensis</name>
    <dbReference type="NCBI Taxonomy" id="1898042"/>
    <lineage>
        <taxon>Bacteria</taxon>
        <taxon>Pseudomonadati</taxon>
        <taxon>Pseudomonadota</taxon>
        <taxon>Alphaproteobacteria</taxon>
        <taxon>Hyphomicrobiales</taxon>
        <taxon>Stappiaceae</taxon>
        <taxon>Pseudovibrio</taxon>
    </lineage>
</organism>
<evidence type="ECO:0000313" key="1">
    <source>
        <dbReference type="EMBL" id="QUS59208.1"/>
    </source>
</evidence>
<evidence type="ECO:0000313" key="2">
    <source>
        <dbReference type="Proteomes" id="UP000680706"/>
    </source>
</evidence>
<name>A0ABX8AVZ1_9HYPH</name>